<name>A0AAV6GB10_9TELE</name>
<evidence type="ECO:0000256" key="1">
    <source>
        <dbReference type="SAM" id="MobiDB-lite"/>
    </source>
</evidence>
<feature type="region of interest" description="Disordered" evidence="1">
    <location>
        <begin position="36"/>
        <end position="70"/>
    </location>
</feature>
<dbReference type="GO" id="GO:0005654">
    <property type="term" value="C:nucleoplasm"/>
    <property type="evidence" value="ECO:0007669"/>
    <property type="project" value="TreeGrafter"/>
</dbReference>
<sequence length="119" mass="13932">MDDVSGLAYRMEFLKEKLEWQEKRISELEKERDFLRQQLSGQRHETGSKKHPTKAAETLPDDEDDSPFISSIRSPQKVIECYDQVLRTFRKVRTMTEAFHRHNIDRGTIVATDCRTSCG</sequence>
<dbReference type="InterPro" id="IPR031591">
    <property type="entry name" value="CCDC106"/>
</dbReference>
<dbReference type="PANTHER" id="PTHR16477">
    <property type="entry name" value="COILED-COIL DOMAIN-CONTAINING PROTEIN 106"/>
    <property type="match status" value="1"/>
</dbReference>
<evidence type="ECO:0000313" key="3">
    <source>
        <dbReference type="Proteomes" id="UP000823561"/>
    </source>
</evidence>
<protein>
    <submittedName>
        <fullName evidence="2">Uncharacterized protein</fullName>
    </submittedName>
</protein>
<dbReference type="AlphaFoldDB" id="A0AAV6GB10"/>
<evidence type="ECO:0000313" key="2">
    <source>
        <dbReference type="EMBL" id="KAG5270726.1"/>
    </source>
</evidence>
<reference evidence="2" key="1">
    <citation type="submission" date="2020-10" db="EMBL/GenBank/DDBJ databases">
        <title>Chromosome-scale genome assembly of the Allis shad, Alosa alosa.</title>
        <authorList>
            <person name="Margot Z."/>
            <person name="Christophe K."/>
            <person name="Cabau C."/>
            <person name="Louis A."/>
            <person name="Berthelot C."/>
            <person name="Parey E."/>
            <person name="Roest Crollius H."/>
            <person name="Montfort J."/>
            <person name="Robinson-Rechavi M."/>
            <person name="Bucao C."/>
            <person name="Bouchez O."/>
            <person name="Gislard M."/>
            <person name="Lluch J."/>
            <person name="Milhes M."/>
            <person name="Lampietro C."/>
            <person name="Lopez Roques C."/>
            <person name="Donnadieu C."/>
            <person name="Braasch I."/>
            <person name="Desvignes T."/>
            <person name="Postlethwait J."/>
            <person name="Bobe J."/>
            <person name="Guiguen Y."/>
        </authorList>
    </citation>
    <scope>NUCLEOTIDE SEQUENCE</scope>
    <source>
        <strain evidence="2">M-15738</strain>
        <tissue evidence="2">Blood</tissue>
    </source>
</reference>
<proteinExistence type="predicted"/>
<organism evidence="2 3">
    <name type="scientific">Alosa alosa</name>
    <name type="common">allis shad</name>
    <dbReference type="NCBI Taxonomy" id="278164"/>
    <lineage>
        <taxon>Eukaryota</taxon>
        <taxon>Metazoa</taxon>
        <taxon>Chordata</taxon>
        <taxon>Craniata</taxon>
        <taxon>Vertebrata</taxon>
        <taxon>Euteleostomi</taxon>
        <taxon>Actinopterygii</taxon>
        <taxon>Neopterygii</taxon>
        <taxon>Teleostei</taxon>
        <taxon>Clupei</taxon>
        <taxon>Clupeiformes</taxon>
        <taxon>Clupeoidei</taxon>
        <taxon>Clupeidae</taxon>
        <taxon>Alosa</taxon>
    </lineage>
</organism>
<dbReference type="Proteomes" id="UP000823561">
    <property type="component" value="Chromosome 14"/>
</dbReference>
<gene>
    <name evidence="2" type="ORF">AALO_G00195870</name>
</gene>
<dbReference type="Pfam" id="PF15794">
    <property type="entry name" value="CCDC106"/>
    <property type="match status" value="2"/>
</dbReference>
<comment type="caution">
    <text evidence="2">The sequence shown here is derived from an EMBL/GenBank/DDBJ whole genome shotgun (WGS) entry which is preliminary data.</text>
</comment>
<dbReference type="EMBL" id="JADWDJ010000014">
    <property type="protein sequence ID" value="KAG5270726.1"/>
    <property type="molecule type" value="Genomic_DNA"/>
</dbReference>
<accession>A0AAV6GB10</accession>
<keyword evidence="3" id="KW-1185">Reference proteome</keyword>
<dbReference type="PANTHER" id="PTHR16477:SF2">
    <property type="entry name" value="COILED-COIL DOMAIN-CONTAINING PROTEIN 106"/>
    <property type="match status" value="1"/>
</dbReference>